<dbReference type="Gene3D" id="3.30.1310.20">
    <property type="entry name" value="PRTase-like"/>
    <property type="match status" value="1"/>
</dbReference>
<proteinExistence type="predicted"/>
<sequence>MVEFHNRTEAGRMLAQSLMDYANHQDLLVLALPRGGVPVAFEVAQALNAPLDVCIVRKLGVPGHKELAMGAIAAGDIGILNYDVINTLGIDKETIKIVGAEELQELQRRDRKYRGDAPPINIKNKTVILIDDGIATGSTIRAAITLIKQQQPAKLIIGVPVAPASTYEELKLEVDEIVSLMTPKIMSAIGLWYEDFSQTTDEEVEELLRLGGRRR</sequence>
<keyword evidence="2" id="KW-0808">Transferase</keyword>
<feature type="domain" description="Phosphoribosyltransferase" evidence="1">
    <location>
        <begin position="10"/>
        <end position="171"/>
    </location>
</feature>
<accession>A0ABZ2UL05</accession>
<keyword evidence="2" id="KW-0328">Glycosyltransferase</keyword>
<dbReference type="Pfam" id="PF00156">
    <property type="entry name" value="Pribosyltran"/>
    <property type="match status" value="1"/>
</dbReference>
<organism evidence="2 3">
    <name type="scientific">Okeanomitos corallinicola TIOX110</name>
    <dbReference type="NCBI Taxonomy" id="3133117"/>
    <lineage>
        <taxon>Bacteria</taxon>
        <taxon>Bacillati</taxon>
        <taxon>Cyanobacteriota</taxon>
        <taxon>Cyanophyceae</taxon>
        <taxon>Nostocales</taxon>
        <taxon>Aphanizomenonaceae</taxon>
        <taxon>Okeanomitos</taxon>
    </lineage>
</organism>
<dbReference type="InterPro" id="IPR029057">
    <property type="entry name" value="PRTase-like"/>
</dbReference>
<dbReference type="GO" id="GO:0016757">
    <property type="term" value="F:glycosyltransferase activity"/>
    <property type="evidence" value="ECO:0007669"/>
    <property type="project" value="UniProtKB-KW"/>
</dbReference>
<dbReference type="RefSeq" id="WP_353928974.1">
    <property type="nucleotide sequence ID" value="NZ_CP150886.1"/>
</dbReference>
<protein>
    <submittedName>
        <fullName evidence="2">Phosphoribosyltransferase</fullName>
    </submittedName>
</protein>
<evidence type="ECO:0000259" key="1">
    <source>
        <dbReference type="Pfam" id="PF00156"/>
    </source>
</evidence>
<dbReference type="EMBL" id="CP150886">
    <property type="protein sequence ID" value="WZB86058.1"/>
    <property type="molecule type" value="Genomic_DNA"/>
</dbReference>
<keyword evidence="3" id="KW-1185">Reference proteome</keyword>
<dbReference type="SUPFAM" id="SSF53271">
    <property type="entry name" value="PRTase-like"/>
    <property type="match status" value="1"/>
</dbReference>
<dbReference type="InterPro" id="IPR000836">
    <property type="entry name" value="PRTase_dom"/>
</dbReference>
<evidence type="ECO:0000313" key="3">
    <source>
        <dbReference type="Proteomes" id="UP001483337"/>
    </source>
</evidence>
<dbReference type="Proteomes" id="UP001483337">
    <property type="component" value="Chromosome"/>
</dbReference>
<dbReference type="CDD" id="cd06223">
    <property type="entry name" value="PRTases_typeI"/>
    <property type="match status" value="1"/>
</dbReference>
<gene>
    <name evidence="2" type="ORF">WJM97_11600</name>
</gene>
<evidence type="ECO:0000313" key="2">
    <source>
        <dbReference type="EMBL" id="WZB86058.1"/>
    </source>
</evidence>
<dbReference type="Gene3D" id="3.40.50.2020">
    <property type="match status" value="1"/>
</dbReference>
<name>A0ABZ2UL05_9CYAN</name>
<reference evidence="2 3" key="1">
    <citation type="submission" date="2024-04" db="EMBL/GenBank/DDBJ databases">
        <title>Okeanomitos corallinicola gen. &amp; sp. nov. (Nostocales, Cyanobacteria), a new toxic marine heterocyst-forming cyanobacterium from a coral reef.</title>
        <authorList>
            <person name="Li H."/>
            <person name="Li R."/>
            <person name="Kang J."/>
            <person name="Hii K.S."/>
            <person name="Mohamed H.F."/>
            <person name="Xu X."/>
            <person name="Luo Z."/>
        </authorList>
    </citation>
    <scope>NUCLEOTIDE SEQUENCE [LARGE SCALE GENOMIC DNA]</scope>
    <source>
        <strain evidence="2 3">TIOX110</strain>
    </source>
</reference>